<organism evidence="3 5">
    <name type="scientific">Nitzschia inconspicua</name>
    <dbReference type="NCBI Taxonomy" id="303405"/>
    <lineage>
        <taxon>Eukaryota</taxon>
        <taxon>Sar</taxon>
        <taxon>Stramenopiles</taxon>
        <taxon>Ochrophyta</taxon>
        <taxon>Bacillariophyta</taxon>
        <taxon>Bacillariophyceae</taxon>
        <taxon>Bacillariophycidae</taxon>
        <taxon>Bacillariales</taxon>
        <taxon>Bacillariaceae</taxon>
        <taxon>Nitzschia</taxon>
    </lineage>
</organism>
<evidence type="ECO:0000313" key="1">
    <source>
        <dbReference type="EMBL" id="KAG7336559.1"/>
    </source>
</evidence>
<name>A0A9K3KAZ6_9STRA</name>
<dbReference type="EMBL" id="JAGRRH010000029">
    <property type="protein sequence ID" value="KAG7339855.1"/>
    <property type="molecule type" value="Genomic_DNA"/>
</dbReference>
<dbReference type="EMBL" id="JAGRRH010000043">
    <property type="protein sequence ID" value="KAG7339021.1"/>
    <property type="molecule type" value="Genomic_DNA"/>
</dbReference>
<dbReference type="EMBL" id="JAGRRH010000118">
    <property type="protein sequence ID" value="KAG7336559.1"/>
    <property type="molecule type" value="Genomic_DNA"/>
</dbReference>
<proteinExistence type="predicted"/>
<reference evidence="3" key="2">
    <citation type="submission" date="2021-04" db="EMBL/GenBank/DDBJ databases">
        <authorList>
            <person name="Podell S."/>
        </authorList>
    </citation>
    <scope>NUCLEOTIDE SEQUENCE</scope>
    <source>
        <strain evidence="3">Hildebrandi</strain>
    </source>
</reference>
<reference evidence="3" key="1">
    <citation type="journal article" date="2021" name="Sci. Rep.">
        <title>Diploid genomic architecture of Nitzschia inconspicua, an elite biomass production diatom.</title>
        <authorList>
            <person name="Oliver A."/>
            <person name="Podell S."/>
            <person name="Pinowska A."/>
            <person name="Traller J.C."/>
            <person name="Smith S.R."/>
            <person name="McClure R."/>
            <person name="Beliaev A."/>
            <person name="Bohutskyi P."/>
            <person name="Hill E.A."/>
            <person name="Rabines A."/>
            <person name="Zheng H."/>
            <person name="Allen L.Z."/>
            <person name="Kuo A."/>
            <person name="Grigoriev I.V."/>
            <person name="Allen A.E."/>
            <person name="Hazlebeck D."/>
            <person name="Allen E.E."/>
        </authorList>
    </citation>
    <scope>NUCLEOTIDE SEQUENCE</scope>
    <source>
        <strain evidence="3">Hildebrandi</strain>
    </source>
</reference>
<evidence type="ECO:0000313" key="4">
    <source>
        <dbReference type="EMBL" id="KAG7367762.1"/>
    </source>
</evidence>
<dbReference type="AlphaFoldDB" id="A0A9K3KAZ6"/>
<keyword evidence="5" id="KW-1185">Reference proteome</keyword>
<dbReference type="EMBL" id="JAGRRH010000007">
    <property type="protein sequence ID" value="KAG7367762.1"/>
    <property type="molecule type" value="Genomic_DNA"/>
</dbReference>
<evidence type="ECO:0000313" key="3">
    <source>
        <dbReference type="EMBL" id="KAG7339855.1"/>
    </source>
</evidence>
<evidence type="ECO:0000313" key="5">
    <source>
        <dbReference type="Proteomes" id="UP000693970"/>
    </source>
</evidence>
<protein>
    <submittedName>
        <fullName evidence="3">Uncharacterized protein</fullName>
    </submittedName>
</protein>
<evidence type="ECO:0000313" key="2">
    <source>
        <dbReference type="EMBL" id="KAG7339021.1"/>
    </source>
</evidence>
<sequence>MAVKDITIDIAAEFFPWARVQVLVLQDLLRDCIRQEYRRATKSRTLVTQLHDFQRQLPRSLSDRFEHLRCRKIAEFVWHSRRHVQISHACVSALNVVYDYLVAAHPWEQPIGHIVSRDPAFFATSDASEQAVGVAVPSLSLWCFLPVSLPTWHLLKPPKKGWAQLHINTLEFIGILLGFIMTEAYISCSPDPHPPLPNWSAIITQRSVGLGKCLRDLRPAAGSSSSSPNISLCLPLDWWSNTLRAPITL</sequence>
<comment type="caution">
    <text evidence="3">The sequence shown here is derived from an EMBL/GenBank/DDBJ whole genome shotgun (WGS) entry which is preliminary data.</text>
</comment>
<dbReference type="Proteomes" id="UP000693970">
    <property type="component" value="Unassembled WGS sequence"/>
</dbReference>
<gene>
    <name evidence="3" type="ORF">IV203_024905</name>
    <name evidence="1" type="ORF">IV203_025030</name>
    <name evidence="2" type="ORF">IV203_028358</name>
    <name evidence="4" type="ORF">IV203_030433</name>
</gene>
<accession>A0A9K3KAZ6</accession>